<gene>
    <name evidence="2" type="ORF">ACFPFU_16770</name>
</gene>
<name>A0ABV9T4B0_9BACT</name>
<dbReference type="Pfam" id="PF00480">
    <property type="entry name" value="ROK"/>
    <property type="match status" value="2"/>
</dbReference>
<keyword evidence="3" id="KW-1185">Reference proteome</keyword>
<reference evidence="3" key="1">
    <citation type="journal article" date="2019" name="Int. J. Syst. Evol. Microbiol.">
        <title>The Global Catalogue of Microorganisms (GCM) 10K type strain sequencing project: providing services to taxonomists for standard genome sequencing and annotation.</title>
        <authorList>
            <consortium name="The Broad Institute Genomics Platform"/>
            <consortium name="The Broad Institute Genome Sequencing Center for Infectious Disease"/>
            <person name="Wu L."/>
            <person name="Ma J."/>
        </authorList>
    </citation>
    <scope>NUCLEOTIDE SEQUENCE [LARGE SCALE GENOMIC DNA]</scope>
    <source>
        <strain evidence="3">CGMCC 4.7466</strain>
    </source>
</reference>
<organism evidence="2 3">
    <name type="scientific">Negadavirga shengliensis</name>
    <dbReference type="NCBI Taxonomy" id="1389218"/>
    <lineage>
        <taxon>Bacteria</taxon>
        <taxon>Pseudomonadati</taxon>
        <taxon>Bacteroidota</taxon>
        <taxon>Cytophagia</taxon>
        <taxon>Cytophagales</taxon>
        <taxon>Cyclobacteriaceae</taxon>
        <taxon>Negadavirga</taxon>
    </lineage>
</organism>
<dbReference type="PANTHER" id="PTHR18964">
    <property type="entry name" value="ROK (REPRESSOR, ORF, KINASE) FAMILY"/>
    <property type="match status" value="1"/>
</dbReference>
<dbReference type="InterPro" id="IPR043129">
    <property type="entry name" value="ATPase_NBD"/>
</dbReference>
<dbReference type="Proteomes" id="UP001595818">
    <property type="component" value="Unassembled WGS sequence"/>
</dbReference>
<dbReference type="PANTHER" id="PTHR18964:SF149">
    <property type="entry name" value="BIFUNCTIONAL UDP-N-ACETYLGLUCOSAMINE 2-EPIMERASE_N-ACETYLMANNOSAMINE KINASE"/>
    <property type="match status" value="1"/>
</dbReference>
<dbReference type="CDD" id="cd23763">
    <property type="entry name" value="ASKHA_ATPase_ROK"/>
    <property type="match status" value="1"/>
</dbReference>
<dbReference type="SUPFAM" id="SSF53067">
    <property type="entry name" value="Actin-like ATPase domain"/>
    <property type="match status" value="1"/>
</dbReference>
<sequence length="285" mass="30918">MQEKKIIGVDIGGSHISAGYVDFSMEVPDPEIKRSKVNSTGTREEILGSWTACLEQLVQGADTRLGMAMPAPFDYENGISFIKEQGKFRALYQVNIKKELAYRLDLPIDNICFFNDAAAFLQGEAFVGGGNGNDRLMGLTLGTGLGSAFKTGPLAEDGGLWSSRFKDGIAEDYLGTGWFIDWAKKEAGLPVSGLKELLDNPVTQSRTKEALKSFGRNLGEFAAPYIKSKSIDRLIIGGNIGNAASLFLKETVSVLEENGLFPQITVSRLGEKAPLIGAASLWKRR</sequence>
<comment type="caution">
    <text evidence="2">The sequence shown here is derived from an EMBL/GenBank/DDBJ whole genome shotgun (WGS) entry which is preliminary data.</text>
</comment>
<protein>
    <submittedName>
        <fullName evidence="2">ROK family protein</fullName>
    </submittedName>
</protein>
<dbReference type="InterPro" id="IPR000600">
    <property type="entry name" value="ROK"/>
</dbReference>
<evidence type="ECO:0000313" key="2">
    <source>
        <dbReference type="EMBL" id="MFC4873357.1"/>
    </source>
</evidence>
<dbReference type="EMBL" id="JBHSJJ010000010">
    <property type="protein sequence ID" value="MFC4873357.1"/>
    <property type="molecule type" value="Genomic_DNA"/>
</dbReference>
<evidence type="ECO:0000256" key="1">
    <source>
        <dbReference type="ARBA" id="ARBA00006479"/>
    </source>
</evidence>
<evidence type="ECO:0000313" key="3">
    <source>
        <dbReference type="Proteomes" id="UP001595818"/>
    </source>
</evidence>
<dbReference type="Gene3D" id="3.30.420.40">
    <property type="match status" value="2"/>
</dbReference>
<comment type="similarity">
    <text evidence="1">Belongs to the ROK (NagC/XylR) family.</text>
</comment>
<dbReference type="RefSeq" id="WP_377066131.1">
    <property type="nucleotide sequence ID" value="NZ_JBHSJJ010000010.1"/>
</dbReference>
<proteinExistence type="inferred from homology"/>
<accession>A0ABV9T4B0</accession>